<evidence type="ECO:0000313" key="2">
    <source>
        <dbReference type="Proteomes" id="UP000464620"/>
    </source>
</evidence>
<dbReference type="AlphaFoldDB" id="A0A6B9VAU9"/>
<dbReference type="Proteomes" id="UP000464620">
    <property type="component" value="Chromosome B09"/>
</dbReference>
<dbReference type="PANTHER" id="PTHR48040:SF12">
    <property type="entry name" value="ABC TRANSPORTER G FAMILY MEMBER 32-LIKE ISOFORM X1"/>
    <property type="match status" value="1"/>
</dbReference>
<organism evidence="1 2">
    <name type="scientific">Arachis hypogaea</name>
    <name type="common">Peanut</name>
    <dbReference type="NCBI Taxonomy" id="3818"/>
    <lineage>
        <taxon>Eukaryota</taxon>
        <taxon>Viridiplantae</taxon>
        <taxon>Streptophyta</taxon>
        <taxon>Embryophyta</taxon>
        <taxon>Tracheophyta</taxon>
        <taxon>Spermatophyta</taxon>
        <taxon>Magnoliopsida</taxon>
        <taxon>eudicotyledons</taxon>
        <taxon>Gunneridae</taxon>
        <taxon>Pentapetalae</taxon>
        <taxon>rosids</taxon>
        <taxon>fabids</taxon>
        <taxon>Fabales</taxon>
        <taxon>Fabaceae</taxon>
        <taxon>Papilionoideae</taxon>
        <taxon>50 kb inversion clade</taxon>
        <taxon>dalbergioids sensu lato</taxon>
        <taxon>Dalbergieae</taxon>
        <taxon>Pterocarpus clade</taxon>
        <taxon>Arachis</taxon>
    </lineage>
</organism>
<reference evidence="1 2" key="1">
    <citation type="submission" date="2020-01" db="EMBL/GenBank/DDBJ databases">
        <title>Genome sequence of Arachis hypogaea, cultivar Shitouqi.</title>
        <authorList>
            <person name="Zhuang W."/>
            <person name="Chen H."/>
            <person name="Varshney R."/>
            <person name="Wang D."/>
            <person name="Ming R."/>
        </authorList>
    </citation>
    <scope>NUCLEOTIDE SEQUENCE [LARGE SCALE GENOMIC DNA]</scope>
    <source>
        <tissue evidence="1">Young leaf</tissue>
    </source>
</reference>
<proteinExistence type="predicted"/>
<accession>A0A6B9VAU9</accession>
<protein>
    <submittedName>
        <fullName evidence="1">ABC transporter G family member</fullName>
    </submittedName>
</protein>
<evidence type="ECO:0000313" key="1">
    <source>
        <dbReference type="EMBL" id="QHN77362.1"/>
    </source>
</evidence>
<dbReference type="PANTHER" id="PTHR48040">
    <property type="entry name" value="PLEIOTROPIC DRUG RESISTANCE PROTEIN 1-LIKE ISOFORM X1"/>
    <property type="match status" value="1"/>
</dbReference>
<gene>
    <name evidence="1" type="ORF">DS421_19g652020</name>
</gene>
<name>A0A6B9VAU9_ARAHY</name>
<sequence length="79" mass="8879">MLLELAKREKSTGIKPDVDLDIFMKSIAFGGQETDLLVEYIIKILGLDIYGDTLVGDEMLKGISEGQNKEVTYNRRLTD</sequence>
<dbReference type="EMBL" id="CP031001">
    <property type="protein sequence ID" value="QHN77362.1"/>
    <property type="molecule type" value="Genomic_DNA"/>
</dbReference>